<dbReference type="EMBL" id="JASZZN010000009">
    <property type="protein sequence ID" value="MDM4016576.1"/>
    <property type="molecule type" value="Genomic_DNA"/>
</dbReference>
<feature type="domain" description="Response regulatory" evidence="5">
    <location>
        <begin position="9"/>
        <end position="126"/>
    </location>
</feature>
<evidence type="ECO:0000256" key="4">
    <source>
        <dbReference type="SAM" id="MobiDB-lite"/>
    </source>
</evidence>
<dbReference type="Gene3D" id="3.40.50.2300">
    <property type="match status" value="1"/>
</dbReference>
<reference evidence="6 7" key="1">
    <citation type="submission" date="2023-06" db="EMBL/GenBank/DDBJ databases">
        <title>Roseiconus lacunae JC819 isolated from Gulf of Mannar region, Tamil Nadu.</title>
        <authorList>
            <person name="Pk S."/>
            <person name="Ch S."/>
            <person name="Ch V.R."/>
        </authorList>
    </citation>
    <scope>NUCLEOTIDE SEQUENCE [LARGE SCALE GENOMIC DNA]</scope>
    <source>
        <strain evidence="6 7">JC819</strain>
    </source>
</reference>
<evidence type="ECO:0000256" key="1">
    <source>
        <dbReference type="ARBA" id="ARBA00022553"/>
    </source>
</evidence>
<keyword evidence="1 3" id="KW-0597">Phosphoprotein</keyword>
<comment type="caution">
    <text evidence="6">The sequence shown here is derived from an EMBL/GenBank/DDBJ whole genome shotgun (WGS) entry which is preliminary data.</text>
</comment>
<dbReference type="Proteomes" id="UP001239462">
    <property type="component" value="Unassembled WGS sequence"/>
</dbReference>
<feature type="modified residue" description="4-aspartylphosphate" evidence="3">
    <location>
        <position position="58"/>
    </location>
</feature>
<sequence length="173" mass="18546">MSSATASPTVLIIEDDPVFRRVLHFTVAKTGLAVEAVSDGETGFQRLLTGDISFLVTDFQVPRLEGIELLRAIQTIPEIADVPAVLCTAKGFELDSEQLRKEFGLIAVMHKPFSPRGLSELIVQTLRQRGVNIATPATIAGMTAVSPPSRISPSNLGAPPLQRSPSTIGSFHD</sequence>
<dbReference type="InterPro" id="IPR050595">
    <property type="entry name" value="Bact_response_regulator"/>
</dbReference>
<evidence type="ECO:0000259" key="5">
    <source>
        <dbReference type="PROSITE" id="PS50110"/>
    </source>
</evidence>
<evidence type="ECO:0000256" key="2">
    <source>
        <dbReference type="ARBA" id="ARBA00023012"/>
    </source>
</evidence>
<name>A0ABT7PK67_9BACT</name>
<dbReference type="SMART" id="SM00448">
    <property type="entry name" value="REC"/>
    <property type="match status" value="1"/>
</dbReference>
<protein>
    <submittedName>
        <fullName evidence="6">Response regulator</fullName>
    </submittedName>
</protein>
<keyword evidence="7" id="KW-1185">Reference proteome</keyword>
<dbReference type="PROSITE" id="PS50110">
    <property type="entry name" value="RESPONSE_REGULATORY"/>
    <property type="match status" value="1"/>
</dbReference>
<dbReference type="PANTHER" id="PTHR44591:SF14">
    <property type="entry name" value="PROTEIN PILG"/>
    <property type="match status" value="1"/>
</dbReference>
<dbReference type="RefSeq" id="WP_230776911.1">
    <property type="nucleotide sequence ID" value="NZ_JAJMQV010000088.1"/>
</dbReference>
<evidence type="ECO:0000313" key="6">
    <source>
        <dbReference type="EMBL" id="MDM4016576.1"/>
    </source>
</evidence>
<evidence type="ECO:0000256" key="3">
    <source>
        <dbReference type="PROSITE-ProRule" id="PRU00169"/>
    </source>
</evidence>
<dbReference type="Pfam" id="PF00072">
    <property type="entry name" value="Response_reg"/>
    <property type="match status" value="1"/>
</dbReference>
<accession>A0ABT7PK67</accession>
<feature type="region of interest" description="Disordered" evidence="4">
    <location>
        <begin position="144"/>
        <end position="173"/>
    </location>
</feature>
<feature type="compositionally biased region" description="Polar residues" evidence="4">
    <location>
        <begin position="163"/>
        <end position="173"/>
    </location>
</feature>
<dbReference type="SUPFAM" id="SSF52172">
    <property type="entry name" value="CheY-like"/>
    <property type="match status" value="1"/>
</dbReference>
<dbReference type="InterPro" id="IPR001789">
    <property type="entry name" value="Sig_transdc_resp-reg_receiver"/>
</dbReference>
<gene>
    <name evidence="6" type="ORF">QTN89_14115</name>
</gene>
<proteinExistence type="predicted"/>
<dbReference type="PANTHER" id="PTHR44591">
    <property type="entry name" value="STRESS RESPONSE REGULATOR PROTEIN 1"/>
    <property type="match status" value="1"/>
</dbReference>
<dbReference type="InterPro" id="IPR011006">
    <property type="entry name" value="CheY-like_superfamily"/>
</dbReference>
<organism evidence="6 7">
    <name type="scientific">Roseiconus lacunae</name>
    <dbReference type="NCBI Taxonomy" id="2605694"/>
    <lineage>
        <taxon>Bacteria</taxon>
        <taxon>Pseudomonadati</taxon>
        <taxon>Planctomycetota</taxon>
        <taxon>Planctomycetia</taxon>
        <taxon>Pirellulales</taxon>
        <taxon>Pirellulaceae</taxon>
        <taxon>Roseiconus</taxon>
    </lineage>
</organism>
<keyword evidence="2" id="KW-0902">Two-component regulatory system</keyword>
<evidence type="ECO:0000313" key="7">
    <source>
        <dbReference type="Proteomes" id="UP001239462"/>
    </source>
</evidence>